<dbReference type="Proteomes" id="UP000539350">
    <property type="component" value="Unassembled WGS sequence"/>
</dbReference>
<proteinExistence type="predicted"/>
<evidence type="ECO:0000259" key="1">
    <source>
        <dbReference type="Pfam" id="PF19328"/>
    </source>
</evidence>
<protein>
    <submittedName>
        <fullName evidence="2">Dihydrodipicolinate reductase</fullName>
    </submittedName>
</protein>
<sequence>MERVIRVAQWGTGGVGQSALKAILTSKHLELVGCRVYDDAKVGVDVGSLIGWPDTGVTSTNDSQKILDLKPDVVSYNALWANVDDFCMILEAGISIVTTSSFVTGHNLGTESRDRIEAAAQAGRAAIFGSGIHPGFSSYISLVAAGLSRDIEVIRFTESVDCSGYASAETWRSCGFGLPLDTPNLKSLAESGMRVFSDGIYLAGQALGLEFDTVRFDADFSVTEQPLDLGFMKIDAGCVAGLIGHWRGIIGGRSVVELNQGWKMGPSVTPEIELSGGYVVEVVGNPNISFTLKHSPPSDFKGSTPVELMEMNLITTAMPAINAIPHLLKAEPGIRTYVDFPLITSRGFLLD</sequence>
<keyword evidence="3" id="KW-1185">Reference proteome</keyword>
<evidence type="ECO:0000313" key="3">
    <source>
        <dbReference type="Proteomes" id="UP000539350"/>
    </source>
</evidence>
<reference evidence="2 3" key="1">
    <citation type="submission" date="2020-07" db="EMBL/GenBank/DDBJ databases">
        <title>Halieaceae bacterium, F7430, whole genome shotgun sequencing project.</title>
        <authorList>
            <person name="Jiang S."/>
            <person name="Liu Z.W."/>
            <person name="Du Z.J."/>
        </authorList>
    </citation>
    <scope>NUCLEOTIDE SEQUENCE [LARGE SCALE GENOMIC DNA]</scope>
    <source>
        <strain evidence="2 3">F7430</strain>
    </source>
</reference>
<dbReference type="AlphaFoldDB" id="A0A7W2TWQ3"/>
<accession>A0A7W2TWQ3</accession>
<organism evidence="2 3">
    <name type="scientific">Sediminihaliea albiluteola</name>
    <dbReference type="NCBI Taxonomy" id="2758564"/>
    <lineage>
        <taxon>Bacteria</taxon>
        <taxon>Pseudomonadati</taxon>
        <taxon>Pseudomonadota</taxon>
        <taxon>Gammaproteobacteria</taxon>
        <taxon>Cellvibrionales</taxon>
        <taxon>Halieaceae</taxon>
        <taxon>Sediminihaliea</taxon>
    </lineage>
</organism>
<dbReference type="Pfam" id="PF19328">
    <property type="entry name" value="DAP_DH_C"/>
    <property type="match status" value="1"/>
</dbReference>
<feature type="domain" description="2,4-diaminopentanoate dehydrogenase C-terminal" evidence="1">
    <location>
        <begin position="192"/>
        <end position="344"/>
    </location>
</feature>
<dbReference type="RefSeq" id="WP_182172095.1">
    <property type="nucleotide sequence ID" value="NZ_JACFXU010000014.1"/>
</dbReference>
<dbReference type="Gene3D" id="3.40.50.720">
    <property type="entry name" value="NAD(P)-binding Rossmann-like Domain"/>
    <property type="match status" value="1"/>
</dbReference>
<dbReference type="InterPro" id="IPR036291">
    <property type="entry name" value="NAD(P)-bd_dom_sf"/>
</dbReference>
<comment type="caution">
    <text evidence="2">The sequence shown here is derived from an EMBL/GenBank/DDBJ whole genome shotgun (WGS) entry which is preliminary data.</text>
</comment>
<evidence type="ECO:0000313" key="2">
    <source>
        <dbReference type="EMBL" id="MBA6413234.1"/>
    </source>
</evidence>
<dbReference type="EMBL" id="JACFXU010000014">
    <property type="protein sequence ID" value="MBA6413234.1"/>
    <property type="molecule type" value="Genomic_DNA"/>
</dbReference>
<dbReference type="InterPro" id="IPR045760">
    <property type="entry name" value="DAP_DH_C"/>
</dbReference>
<name>A0A7W2TWQ3_9GAMM</name>
<gene>
    <name evidence="2" type="ORF">H2508_08950</name>
</gene>
<dbReference type="SUPFAM" id="SSF51735">
    <property type="entry name" value="NAD(P)-binding Rossmann-fold domains"/>
    <property type="match status" value="1"/>
</dbReference>